<evidence type="ECO:0000256" key="1">
    <source>
        <dbReference type="SAM" id="MobiDB-lite"/>
    </source>
</evidence>
<comment type="caution">
    <text evidence="2">The sequence shown here is derived from an EMBL/GenBank/DDBJ whole genome shotgun (WGS) entry which is preliminary data.</text>
</comment>
<sequence>ELKGRPEAPQLTIPDAAEKEINPEGEYSNLTRAELITKIYEVESGSLDFAKSSFDNAVAQVKFFNKDLEISTEGLDALKELKDGELVIPQDE</sequence>
<organism evidence="2 3">
    <name type="scientific">Trifolium medium</name>
    <dbReference type="NCBI Taxonomy" id="97028"/>
    <lineage>
        <taxon>Eukaryota</taxon>
        <taxon>Viridiplantae</taxon>
        <taxon>Streptophyta</taxon>
        <taxon>Embryophyta</taxon>
        <taxon>Tracheophyta</taxon>
        <taxon>Spermatophyta</taxon>
        <taxon>Magnoliopsida</taxon>
        <taxon>eudicotyledons</taxon>
        <taxon>Gunneridae</taxon>
        <taxon>Pentapetalae</taxon>
        <taxon>rosids</taxon>
        <taxon>fabids</taxon>
        <taxon>Fabales</taxon>
        <taxon>Fabaceae</taxon>
        <taxon>Papilionoideae</taxon>
        <taxon>50 kb inversion clade</taxon>
        <taxon>NPAAA clade</taxon>
        <taxon>Hologalegina</taxon>
        <taxon>IRL clade</taxon>
        <taxon>Trifolieae</taxon>
        <taxon>Trifolium</taxon>
    </lineage>
</organism>
<evidence type="ECO:0000313" key="3">
    <source>
        <dbReference type="Proteomes" id="UP000265520"/>
    </source>
</evidence>
<keyword evidence="3" id="KW-1185">Reference proteome</keyword>
<name>A0A392PWL4_9FABA</name>
<feature type="region of interest" description="Disordered" evidence="1">
    <location>
        <begin position="1"/>
        <end position="25"/>
    </location>
</feature>
<dbReference type="Proteomes" id="UP000265520">
    <property type="component" value="Unassembled WGS sequence"/>
</dbReference>
<protein>
    <submittedName>
        <fullName evidence="2">Uncharacterized protein</fullName>
    </submittedName>
</protein>
<evidence type="ECO:0000313" key="2">
    <source>
        <dbReference type="EMBL" id="MCI15889.1"/>
    </source>
</evidence>
<dbReference type="EMBL" id="LXQA010098456">
    <property type="protein sequence ID" value="MCI15889.1"/>
    <property type="molecule type" value="Genomic_DNA"/>
</dbReference>
<accession>A0A392PWL4</accession>
<proteinExistence type="predicted"/>
<dbReference type="AlphaFoldDB" id="A0A392PWL4"/>
<reference evidence="2 3" key="1">
    <citation type="journal article" date="2018" name="Front. Plant Sci.">
        <title>Red Clover (Trifolium pratense) and Zigzag Clover (T. medium) - A Picture of Genomic Similarities and Differences.</title>
        <authorList>
            <person name="Dluhosova J."/>
            <person name="Istvanek J."/>
            <person name="Nedelnik J."/>
            <person name="Repkova J."/>
        </authorList>
    </citation>
    <scope>NUCLEOTIDE SEQUENCE [LARGE SCALE GENOMIC DNA]</scope>
    <source>
        <strain evidence="3">cv. 10/8</strain>
        <tissue evidence="2">Leaf</tissue>
    </source>
</reference>
<feature type="non-terminal residue" evidence="2">
    <location>
        <position position="1"/>
    </location>
</feature>